<dbReference type="GO" id="GO:0008781">
    <property type="term" value="F:N-acylneuraminate cytidylyltransferase activity"/>
    <property type="evidence" value="ECO:0007669"/>
    <property type="project" value="TreeGrafter"/>
</dbReference>
<dbReference type="PANTHER" id="PTHR21485">
    <property type="entry name" value="HAD SUPERFAMILY MEMBERS CMAS AND KDSC"/>
    <property type="match status" value="1"/>
</dbReference>
<proteinExistence type="predicted"/>
<dbReference type="CDD" id="cd02513">
    <property type="entry name" value="CMP-NeuAc_Synthase"/>
    <property type="match status" value="1"/>
</dbReference>
<gene>
    <name evidence="1" type="ORF">SAMN05444362_11830</name>
</gene>
<dbReference type="InterPro" id="IPR029044">
    <property type="entry name" value="Nucleotide-diphossugar_trans"/>
</dbReference>
<dbReference type="InterPro" id="IPR050793">
    <property type="entry name" value="CMP-NeuNAc_synthase"/>
</dbReference>
<dbReference type="PANTHER" id="PTHR21485:SF6">
    <property type="entry name" value="N-ACYLNEURAMINATE CYTIDYLYLTRANSFERASE-RELATED"/>
    <property type="match status" value="1"/>
</dbReference>
<dbReference type="SUPFAM" id="SSF53448">
    <property type="entry name" value="Nucleotide-diphospho-sugar transferases"/>
    <property type="match status" value="1"/>
</dbReference>
<accession>A0A1M5I3L3</accession>
<sequence length="231" mass="26309">MEKRNKTLVVIPARGGSKGIPYKNIKKLGGKPLIYYSIGVARLLFSDDDICVSTDDTKIISAVENYGLPVPFVRPDILATDTATTQDVLLHAVDFYRSKGKEYDRILLLQPTSPLRTEEDIKSAMSLYDDSIDMVVSVKESHAAVVLCEDNDEGFLESIFNKGTLRRQEIKKYYEYNGSIYLINVESLLTKGLSSFDKKRKYVMPTERSIDIDTLFDWFTVEYILHQKNEV</sequence>
<name>A0A1M5I3L3_9BACT</name>
<reference evidence="2" key="1">
    <citation type="submission" date="2016-11" db="EMBL/GenBank/DDBJ databases">
        <authorList>
            <person name="Varghese N."/>
            <person name="Submissions S."/>
        </authorList>
    </citation>
    <scope>NUCLEOTIDE SEQUENCE [LARGE SCALE GENOMIC DNA]</scope>
    <source>
        <strain evidence="2">DSM 27370</strain>
    </source>
</reference>
<evidence type="ECO:0000313" key="1">
    <source>
        <dbReference type="EMBL" id="SHG22905.1"/>
    </source>
</evidence>
<dbReference type="Pfam" id="PF02348">
    <property type="entry name" value="CTP_transf_3"/>
    <property type="match status" value="1"/>
</dbReference>
<dbReference type="AlphaFoldDB" id="A0A1M5I3L3"/>
<dbReference type="STRING" id="1346286.SAMN05444362_11830"/>
<dbReference type="Gene3D" id="3.90.550.10">
    <property type="entry name" value="Spore Coat Polysaccharide Biosynthesis Protein SpsA, Chain A"/>
    <property type="match status" value="1"/>
</dbReference>
<keyword evidence="2" id="KW-1185">Reference proteome</keyword>
<dbReference type="EMBL" id="FQUC01000018">
    <property type="protein sequence ID" value="SHG22905.1"/>
    <property type="molecule type" value="Genomic_DNA"/>
</dbReference>
<dbReference type="InterPro" id="IPR003329">
    <property type="entry name" value="Cytidylyl_trans"/>
</dbReference>
<keyword evidence="1" id="KW-0548">Nucleotidyltransferase</keyword>
<dbReference type="Proteomes" id="UP000184480">
    <property type="component" value="Unassembled WGS sequence"/>
</dbReference>
<organism evidence="1 2">
    <name type="scientific">Dysgonomonas macrotermitis</name>
    <dbReference type="NCBI Taxonomy" id="1346286"/>
    <lineage>
        <taxon>Bacteria</taxon>
        <taxon>Pseudomonadati</taxon>
        <taxon>Bacteroidota</taxon>
        <taxon>Bacteroidia</taxon>
        <taxon>Bacteroidales</taxon>
        <taxon>Dysgonomonadaceae</taxon>
        <taxon>Dysgonomonas</taxon>
    </lineage>
</organism>
<keyword evidence="1" id="KW-0808">Transferase</keyword>
<protein>
    <submittedName>
        <fullName evidence="1">N-acylneuraminate cytidylyltransferase</fullName>
    </submittedName>
</protein>
<dbReference type="OrthoDB" id="9805604at2"/>
<dbReference type="RefSeq" id="WP_062178509.1">
    <property type="nucleotide sequence ID" value="NZ_BBXL01000005.1"/>
</dbReference>
<evidence type="ECO:0000313" key="2">
    <source>
        <dbReference type="Proteomes" id="UP000184480"/>
    </source>
</evidence>